<feature type="domain" description="HTH cro/C1-type" evidence="1">
    <location>
        <begin position="79"/>
        <end position="124"/>
    </location>
</feature>
<reference evidence="2" key="1">
    <citation type="submission" date="2021-04" db="EMBL/GenBank/DDBJ databases">
        <title>Genome based classification of Actinospica acidithermotolerans sp. nov., an actinobacterium isolated from an Indonesian hot spring.</title>
        <authorList>
            <person name="Kusuma A.B."/>
            <person name="Putra K.E."/>
            <person name="Nafisah S."/>
            <person name="Loh J."/>
            <person name="Nouioui I."/>
            <person name="Goodfellow M."/>
        </authorList>
    </citation>
    <scope>NUCLEOTIDE SEQUENCE</scope>
    <source>
        <strain evidence="2">DSM 45618</strain>
    </source>
</reference>
<dbReference type="InterPro" id="IPR001387">
    <property type="entry name" value="Cro/C1-type_HTH"/>
</dbReference>
<dbReference type="AlphaFoldDB" id="A0A8J8BHH6"/>
<evidence type="ECO:0000313" key="3">
    <source>
        <dbReference type="Proteomes" id="UP000677913"/>
    </source>
</evidence>
<evidence type="ECO:0000259" key="1">
    <source>
        <dbReference type="PROSITE" id="PS50943"/>
    </source>
</evidence>
<dbReference type="Gene3D" id="1.25.40.10">
    <property type="entry name" value="Tetratricopeptide repeat domain"/>
    <property type="match status" value="1"/>
</dbReference>
<proteinExistence type="predicted"/>
<dbReference type="Proteomes" id="UP000677913">
    <property type="component" value="Unassembled WGS sequence"/>
</dbReference>
<dbReference type="GO" id="GO:0003677">
    <property type="term" value="F:DNA binding"/>
    <property type="evidence" value="ECO:0007669"/>
    <property type="project" value="InterPro"/>
</dbReference>
<name>A0A8J8BHH6_9ACTN</name>
<protein>
    <submittedName>
        <fullName evidence="2">Helix-turn-helix transcriptional regulator</fullName>
    </submittedName>
</protein>
<dbReference type="PROSITE" id="PS50943">
    <property type="entry name" value="HTH_CROC1"/>
    <property type="match status" value="1"/>
</dbReference>
<dbReference type="InterPro" id="IPR010982">
    <property type="entry name" value="Lambda_DNA-bd_dom_sf"/>
</dbReference>
<dbReference type="CDD" id="cd00093">
    <property type="entry name" value="HTH_XRE"/>
    <property type="match status" value="1"/>
</dbReference>
<dbReference type="RefSeq" id="WP_211472261.1">
    <property type="nucleotide sequence ID" value="NZ_JAGSXH010000201.1"/>
</dbReference>
<dbReference type="InterPro" id="IPR011990">
    <property type="entry name" value="TPR-like_helical_dom_sf"/>
</dbReference>
<dbReference type="Gene3D" id="1.10.260.40">
    <property type="entry name" value="lambda repressor-like DNA-binding domains"/>
    <property type="match status" value="1"/>
</dbReference>
<dbReference type="SUPFAM" id="SSF47413">
    <property type="entry name" value="lambda repressor-like DNA-binding domains"/>
    <property type="match status" value="1"/>
</dbReference>
<evidence type="ECO:0000313" key="2">
    <source>
        <dbReference type="EMBL" id="MBS2966819.1"/>
    </source>
</evidence>
<keyword evidence="3" id="KW-1185">Reference proteome</keyword>
<organism evidence="2 3">
    <name type="scientific">Actinocrinis puniceicyclus</name>
    <dbReference type="NCBI Taxonomy" id="977794"/>
    <lineage>
        <taxon>Bacteria</taxon>
        <taxon>Bacillati</taxon>
        <taxon>Actinomycetota</taxon>
        <taxon>Actinomycetes</taxon>
        <taxon>Catenulisporales</taxon>
        <taxon>Actinospicaceae</taxon>
        <taxon>Actinocrinis</taxon>
    </lineage>
</organism>
<dbReference type="EMBL" id="JAGSXH010000201">
    <property type="protein sequence ID" value="MBS2966819.1"/>
    <property type="molecule type" value="Genomic_DNA"/>
</dbReference>
<comment type="caution">
    <text evidence="2">The sequence shown here is derived from an EMBL/GenBank/DDBJ whole genome shotgun (WGS) entry which is preliminary data.</text>
</comment>
<sequence length="485" mass="53304">MAYQTPPRSCSRCSTRLAWDNTDHLCAACRSKARDELVKPPTLPRAFWLHEHLRDALDGWHFGRLIAAYRTHPHHGRVLTQQTVAGWLNVTQAQLSRIESGRAPEELGKLIHWATTLGVPGDLLWFKLPSEKTRRVSDPRGASVSPMVLLPCTAAELRTTPGAADQSPPDDEITARVSRALRDPGSIDFVTVAHLRHAVQELDEQYLSEPSTSLLADAGRHLAWISFLSPRATNGRVRRELSAVEAEAAVLMGQLVWDASQRHDHHGARRYFDQAVDAAQRARDPLIEGLALLRKSMVALYGDKKPRDGLALALQAAETTAPVSSVLTGLATLHAAEAHAMLGARVSCERALAAAENRFAGIAAQDEAIHQYSPTHFGRMAGSCYLELNQPKRAEHFLQATAEFFDGTSKPHTIVLGNLALAGIRQGKLDEGLRRLHEAIEVIEHNRSGGGLNIVFGAGRELRRWRTSPAVHEVYDRLLSLTAAK</sequence>
<accession>A0A8J8BHH6</accession>
<gene>
    <name evidence="2" type="ORF">KGA66_27540</name>
</gene>